<gene>
    <name evidence="1" type="ORF">MGAL_10B062690</name>
</gene>
<evidence type="ECO:0008006" key="3">
    <source>
        <dbReference type="Google" id="ProtNLM"/>
    </source>
</evidence>
<name>A0A8B6CK62_MYTGA</name>
<dbReference type="EMBL" id="UYJE01001942">
    <property type="protein sequence ID" value="VDI06519.1"/>
    <property type="molecule type" value="Genomic_DNA"/>
</dbReference>
<evidence type="ECO:0000313" key="2">
    <source>
        <dbReference type="Proteomes" id="UP000596742"/>
    </source>
</evidence>
<keyword evidence="2" id="KW-1185">Reference proteome</keyword>
<evidence type="ECO:0000313" key="1">
    <source>
        <dbReference type="EMBL" id="VDI06519.1"/>
    </source>
</evidence>
<accession>A0A8B6CK62</accession>
<organism evidence="1 2">
    <name type="scientific">Mytilus galloprovincialis</name>
    <name type="common">Mediterranean mussel</name>
    <dbReference type="NCBI Taxonomy" id="29158"/>
    <lineage>
        <taxon>Eukaryota</taxon>
        <taxon>Metazoa</taxon>
        <taxon>Spiralia</taxon>
        <taxon>Lophotrochozoa</taxon>
        <taxon>Mollusca</taxon>
        <taxon>Bivalvia</taxon>
        <taxon>Autobranchia</taxon>
        <taxon>Pteriomorphia</taxon>
        <taxon>Mytilida</taxon>
        <taxon>Mytiloidea</taxon>
        <taxon>Mytilidae</taxon>
        <taxon>Mytilinae</taxon>
        <taxon>Mytilus</taxon>
    </lineage>
</organism>
<protein>
    <recommendedName>
        <fullName evidence="3">C2H2-type domain-containing protein</fullName>
    </recommendedName>
</protein>
<dbReference type="Proteomes" id="UP000596742">
    <property type="component" value="Unassembled WGS sequence"/>
</dbReference>
<reference evidence="1" key="1">
    <citation type="submission" date="2018-11" db="EMBL/GenBank/DDBJ databases">
        <authorList>
            <person name="Alioto T."/>
            <person name="Alioto T."/>
        </authorList>
    </citation>
    <scope>NUCLEOTIDE SEQUENCE</scope>
</reference>
<dbReference type="AlphaFoldDB" id="A0A8B6CK62"/>
<sequence>MVCHIHRYHSDIECSPLYHDFVSKEEIHIVLTESGIIPTAENCGVLTRTYEVCERHFQHLLSLNLKRSRRRLCLLPSFISSHPDIDHSIDQDIHAKSKRKKVDRTLSIDHIRVIQDKYGIVLAVNTPVCLNCRLRVCKISQETCTDVSSSVQTFTANQSKTVAMEYSEDVVGIDLTETVDHSRAKRKQDDAYSHPEIFEEEFHFSAFSQETQMSSQNNSQSSQRTVHQIESLEKLNSFLLCERLDTISMPTSLWASYSRKTQLSYMKKISACIRAIVMTIFGEDVDIILQQLASYDSGNDESSSTNTNLPQLNIINDCSIGVDFHSLGRPNPKVETAVDPVLSGIFTCETDGCVQSFNTHRELEEHHLVDKCVITAEKHPKFQKVELYVEKLNTAQITQRDVELAPANVIEGQNRQAMGWALKATRLNKRFSEKQKKYLIAKFNIGLQTGNKEDPDSVAEEMKYVTQNGSRIFSSTEFLTPLQISSFFSRHARKSDALRETLISEVENSLTTSV</sequence>
<dbReference type="PANTHER" id="PTHR33845:SF1">
    <property type="entry name" value="C2H2-TYPE DOMAIN-CONTAINING PROTEIN"/>
    <property type="match status" value="1"/>
</dbReference>
<proteinExistence type="predicted"/>
<comment type="caution">
    <text evidence="1">The sequence shown here is derived from an EMBL/GenBank/DDBJ whole genome shotgun (WGS) entry which is preliminary data.</text>
</comment>
<dbReference type="PANTHER" id="PTHR33845">
    <property type="entry name" value="C2H2-TYPE DOMAIN-CONTAINING PROTEIN"/>
    <property type="match status" value="1"/>
</dbReference>